<dbReference type="Proteomes" id="UP000662904">
    <property type="component" value="Chromosome"/>
</dbReference>
<name>A0A8A0RND3_9FIRM</name>
<feature type="domain" description="HMA" evidence="1">
    <location>
        <begin position="19"/>
        <end position="88"/>
    </location>
</feature>
<dbReference type="CDD" id="cd00371">
    <property type="entry name" value="HMA"/>
    <property type="match status" value="1"/>
</dbReference>
<reference evidence="2" key="1">
    <citation type="submission" date="2020-07" db="EMBL/GenBank/DDBJ databases">
        <title>Koleobacter methoxysyntrophicus gen. nov., sp. nov., a novel anaerobic bacterium isolated from deep subsurface oil field and proposal of Koleobacterales ord. nov. in the phylum Firmicutes.</title>
        <authorList>
            <person name="Sakamoto S."/>
            <person name="Tamaki H."/>
        </authorList>
    </citation>
    <scope>NUCLEOTIDE SEQUENCE</scope>
    <source>
        <strain evidence="2">NRmbB1</strain>
    </source>
</reference>
<dbReference type="GO" id="GO:0046872">
    <property type="term" value="F:metal ion binding"/>
    <property type="evidence" value="ECO:0007669"/>
    <property type="project" value="InterPro"/>
</dbReference>
<evidence type="ECO:0000259" key="1">
    <source>
        <dbReference type="PROSITE" id="PS50846"/>
    </source>
</evidence>
<dbReference type="KEGG" id="kme:H0A61_01386"/>
<dbReference type="PROSITE" id="PS50846">
    <property type="entry name" value="HMA_2"/>
    <property type="match status" value="1"/>
</dbReference>
<accession>A0A8A0RND3</accession>
<proteinExistence type="predicted"/>
<dbReference type="Gene3D" id="3.30.70.100">
    <property type="match status" value="1"/>
</dbReference>
<protein>
    <recommendedName>
        <fullName evidence="1">HMA domain-containing protein</fullName>
    </recommendedName>
</protein>
<evidence type="ECO:0000313" key="3">
    <source>
        <dbReference type="Proteomes" id="UP000662904"/>
    </source>
</evidence>
<dbReference type="InterPro" id="IPR036163">
    <property type="entry name" value="HMA_dom_sf"/>
</dbReference>
<dbReference type="SUPFAM" id="SSF55008">
    <property type="entry name" value="HMA, heavy metal-associated domain"/>
    <property type="match status" value="1"/>
</dbReference>
<dbReference type="EMBL" id="CP059066">
    <property type="protein sequence ID" value="QSQ09029.1"/>
    <property type="molecule type" value="Genomic_DNA"/>
</dbReference>
<dbReference type="RefSeq" id="WP_206709221.1">
    <property type="nucleotide sequence ID" value="NZ_CP059066.1"/>
</dbReference>
<organism evidence="2 3">
    <name type="scientific">Koleobacter methoxysyntrophicus</name>
    <dbReference type="NCBI Taxonomy" id="2751313"/>
    <lineage>
        <taxon>Bacteria</taxon>
        <taxon>Bacillati</taxon>
        <taxon>Bacillota</taxon>
        <taxon>Clostridia</taxon>
        <taxon>Koleobacterales</taxon>
        <taxon>Koleobacteraceae</taxon>
        <taxon>Koleobacter</taxon>
    </lineage>
</organism>
<dbReference type="Pfam" id="PF00403">
    <property type="entry name" value="HMA"/>
    <property type="match status" value="1"/>
</dbReference>
<sequence>MTWYKGRLPKIGELPLYYNRMSFINLKITNLKAEEDAVKLKKGLRDLPGVISIYIDFRSSKLTVWYNTGETTIQQIADAVRELGFNYIGRT</sequence>
<evidence type="ECO:0000313" key="2">
    <source>
        <dbReference type="EMBL" id="QSQ09029.1"/>
    </source>
</evidence>
<gene>
    <name evidence="2" type="ORF">H0A61_01386</name>
</gene>
<keyword evidence="3" id="KW-1185">Reference proteome</keyword>
<dbReference type="AlphaFoldDB" id="A0A8A0RND3"/>
<dbReference type="InterPro" id="IPR006121">
    <property type="entry name" value="HMA_dom"/>
</dbReference>